<dbReference type="SUPFAM" id="SSF47616">
    <property type="entry name" value="GST C-terminal domain-like"/>
    <property type="match status" value="1"/>
</dbReference>
<dbReference type="FunFam" id="1.20.1050.10:FF:000004">
    <property type="entry name" value="Glutathione S-transferase F2"/>
    <property type="match status" value="1"/>
</dbReference>
<dbReference type="SFLD" id="SFLDS00019">
    <property type="entry name" value="Glutathione_Transferase_(cytos"/>
    <property type="match status" value="1"/>
</dbReference>
<dbReference type="CDD" id="cd03187">
    <property type="entry name" value="GST_C_Phi"/>
    <property type="match status" value="1"/>
</dbReference>
<dbReference type="PANTHER" id="PTHR43900:SF59">
    <property type="entry name" value="GLUTATHIONE TRANSFERASE"/>
    <property type="match status" value="1"/>
</dbReference>
<dbReference type="InterPro" id="IPR034347">
    <property type="entry name" value="GST_Phi_C"/>
</dbReference>
<dbReference type="EC" id="2.5.1.18" evidence="3"/>
<dbReference type="PROSITE" id="PS50404">
    <property type="entry name" value="GST_NTER"/>
    <property type="match status" value="1"/>
</dbReference>
<dbReference type="InterPro" id="IPR036249">
    <property type="entry name" value="Thioredoxin-like_sf"/>
</dbReference>
<dbReference type="ExpressionAtlas" id="M8B4T8">
    <property type="expression patterns" value="baseline"/>
</dbReference>
<dbReference type="SFLD" id="SFLDG00358">
    <property type="entry name" value="Main_(cytGST)"/>
    <property type="match status" value="1"/>
</dbReference>
<dbReference type="CDD" id="cd03053">
    <property type="entry name" value="GST_N_Phi"/>
    <property type="match status" value="1"/>
</dbReference>
<dbReference type="SUPFAM" id="SSF52833">
    <property type="entry name" value="Thioredoxin-like"/>
    <property type="match status" value="1"/>
</dbReference>
<evidence type="ECO:0000256" key="3">
    <source>
        <dbReference type="ARBA" id="ARBA00012452"/>
    </source>
</evidence>
<accession>M8B4T8</accession>
<evidence type="ECO:0000256" key="2">
    <source>
        <dbReference type="ARBA" id="ARBA00010128"/>
    </source>
</evidence>
<dbReference type="InterPro" id="IPR040079">
    <property type="entry name" value="Glutathione_S-Trfase"/>
</dbReference>
<protein>
    <recommendedName>
        <fullName evidence="3">glutathione transferase</fullName>
        <ecNumber evidence="3">2.5.1.18</ecNumber>
    </recommendedName>
</protein>
<dbReference type="AlphaFoldDB" id="M8B4T8"/>
<evidence type="ECO:0000313" key="6">
    <source>
        <dbReference type="EnsemblPlants" id="EMT09006"/>
    </source>
</evidence>
<proteinExistence type="inferred from homology"/>
<sequence length="340" mass="37090">MAGVFWKRRGNGGGCATVWWAMGRTGVGVARVRVVSAPTKTRPKFGPGMDRGRTKSGHPSVCVDALCRDHKNGIVESVLFSGIIFLAITPITCNREAVWVCEREREMGGAVKVYGVAASPFVATVLLCLEEVGADYELLPLDMAAREQRTEPYLSRNSSYGSISQPFGKIPALEDGELTLFESRAISRYVLRKFGGASATDLLGESSLEESAMVDVWMEVEAHQYQPAIANVVRQCIILPFIGGARDQAVVDEYVGKLEKVLNVYEARLSSSPYLAGDFFSLADPVHFRFTYCLVAGTEYGALLESRASVLAWWGRIMTRPSVKKVAPLIHLGLKLSSSA</sequence>
<dbReference type="GO" id="GO:0009635">
    <property type="term" value="P:response to herbicide"/>
    <property type="evidence" value="ECO:0007669"/>
    <property type="project" value="UniProtKB-ARBA"/>
</dbReference>
<dbReference type="PROSITE" id="PS50405">
    <property type="entry name" value="GST_CTER"/>
    <property type="match status" value="1"/>
</dbReference>
<dbReference type="GO" id="GO:0005737">
    <property type="term" value="C:cytoplasm"/>
    <property type="evidence" value="ECO:0007669"/>
    <property type="project" value="TreeGrafter"/>
</dbReference>
<dbReference type="GO" id="GO:0004364">
    <property type="term" value="F:glutathione transferase activity"/>
    <property type="evidence" value="ECO:0007669"/>
    <property type="project" value="UniProtKB-EC"/>
</dbReference>
<keyword evidence="4" id="KW-0808">Transferase</keyword>
<dbReference type="Gene3D" id="1.20.1050.10">
    <property type="match status" value="1"/>
</dbReference>
<reference evidence="6" key="1">
    <citation type="submission" date="2015-06" db="UniProtKB">
        <authorList>
            <consortium name="EnsemblPlants"/>
        </authorList>
    </citation>
    <scope>IDENTIFICATION</scope>
</reference>
<dbReference type="EnsemblPlants" id="EMT09006">
    <property type="protein sequence ID" value="EMT09006"/>
    <property type="gene ID" value="F775_15985"/>
</dbReference>
<dbReference type="GO" id="GO:0006749">
    <property type="term" value="P:glutathione metabolic process"/>
    <property type="evidence" value="ECO:0007669"/>
    <property type="project" value="TreeGrafter"/>
</dbReference>
<dbReference type="PANTHER" id="PTHR43900">
    <property type="entry name" value="GLUTATHIONE S-TRANSFERASE RHO"/>
    <property type="match status" value="1"/>
</dbReference>
<name>M8B4T8_AEGTA</name>
<comment type="similarity">
    <text evidence="2">Belongs to the GST superfamily. Phi family.</text>
</comment>
<comment type="function">
    <text evidence="1">Conjugation of reduced glutathione to a wide number of exogenous and endogenous hydrophobic electrophiles.</text>
</comment>
<dbReference type="Gene3D" id="3.40.30.10">
    <property type="entry name" value="Glutaredoxin"/>
    <property type="match status" value="1"/>
</dbReference>
<dbReference type="Pfam" id="PF00043">
    <property type="entry name" value="GST_C"/>
    <property type="match status" value="1"/>
</dbReference>
<comment type="catalytic activity">
    <reaction evidence="5">
        <text>RX + glutathione = an S-substituted glutathione + a halide anion + H(+)</text>
        <dbReference type="Rhea" id="RHEA:16437"/>
        <dbReference type="ChEBI" id="CHEBI:15378"/>
        <dbReference type="ChEBI" id="CHEBI:16042"/>
        <dbReference type="ChEBI" id="CHEBI:17792"/>
        <dbReference type="ChEBI" id="CHEBI:57925"/>
        <dbReference type="ChEBI" id="CHEBI:90779"/>
        <dbReference type="EC" id="2.5.1.18"/>
    </reaction>
</comment>
<dbReference type="GO" id="GO:0043295">
    <property type="term" value="F:glutathione binding"/>
    <property type="evidence" value="ECO:0007669"/>
    <property type="project" value="TreeGrafter"/>
</dbReference>
<dbReference type="InterPro" id="IPR004046">
    <property type="entry name" value="GST_C"/>
</dbReference>
<dbReference type="FunFam" id="3.40.30.10:FF:000016">
    <property type="entry name" value="Glutathione S-transferase F2"/>
    <property type="match status" value="1"/>
</dbReference>
<dbReference type="SFLD" id="SFLDG01154">
    <property type="entry name" value="Main.5:_Phi-like"/>
    <property type="match status" value="1"/>
</dbReference>
<dbReference type="InterPro" id="IPR036282">
    <property type="entry name" value="Glutathione-S-Trfase_C_sf"/>
</dbReference>
<dbReference type="InterPro" id="IPR004045">
    <property type="entry name" value="Glutathione_S-Trfase_N"/>
</dbReference>
<evidence type="ECO:0000256" key="4">
    <source>
        <dbReference type="ARBA" id="ARBA00022679"/>
    </source>
</evidence>
<organism evidence="6">
    <name type="scientific">Aegilops tauschii</name>
    <name type="common">Tausch's goatgrass</name>
    <name type="synonym">Aegilops squarrosa</name>
    <dbReference type="NCBI Taxonomy" id="37682"/>
    <lineage>
        <taxon>Eukaryota</taxon>
        <taxon>Viridiplantae</taxon>
        <taxon>Streptophyta</taxon>
        <taxon>Embryophyta</taxon>
        <taxon>Tracheophyta</taxon>
        <taxon>Spermatophyta</taxon>
        <taxon>Magnoliopsida</taxon>
        <taxon>Liliopsida</taxon>
        <taxon>Poales</taxon>
        <taxon>Poaceae</taxon>
        <taxon>BOP clade</taxon>
        <taxon>Pooideae</taxon>
        <taxon>Triticodae</taxon>
        <taxon>Triticeae</taxon>
        <taxon>Triticinae</taxon>
        <taxon>Aegilops</taxon>
    </lineage>
</organism>
<evidence type="ECO:0000256" key="1">
    <source>
        <dbReference type="ARBA" id="ARBA00003701"/>
    </source>
</evidence>
<dbReference type="Pfam" id="PF02798">
    <property type="entry name" value="GST_N"/>
    <property type="match status" value="1"/>
</dbReference>
<evidence type="ECO:0000256" key="5">
    <source>
        <dbReference type="ARBA" id="ARBA00047960"/>
    </source>
</evidence>
<dbReference type="InterPro" id="IPR010987">
    <property type="entry name" value="Glutathione-S-Trfase_C-like"/>
</dbReference>